<organism evidence="2 3">
    <name type="scientific">Bizionia arctica</name>
    <dbReference type="NCBI Taxonomy" id="1495645"/>
    <lineage>
        <taxon>Bacteria</taxon>
        <taxon>Pseudomonadati</taxon>
        <taxon>Bacteroidota</taxon>
        <taxon>Flavobacteriia</taxon>
        <taxon>Flavobacteriales</taxon>
        <taxon>Flavobacteriaceae</taxon>
        <taxon>Bizionia</taxon>
    </lineage>
</organism>
<evidence type="ECO:0000313" key="2">
    <source>
        <dbReference type="EMBL" id="GGG54691.1"/>
    </source>
</evidence>
<dbReference type="InterPro" id="IPR001173">
    <property type="entry name" value="Glyco_trans_2-like"/>
</dbReference>
<dbReference type="Pfam" id="PF00535">
    <property type="entry name" value="Glycos_transf_2"/>
    <property type="match status" value="1"/>
</dbReference>
<feature type="domain" description="Glycosyltransferase 2-like" evidence="1">
    <location>
        <begin position="3"/>
        <end position="163"/>
    </location>
</feature>
<dbReference type="InterPro" id="IPR029044">
    <property type="entry name" value="Nucleotide-diphossugar_trans"/>
</dbReference>
<dbReference type="Proteomes" id="UP000625976">
    <property type="component" value="Unassembled WGS sequence"/>
</dbReference>
<dbReference type="EMBL" id="BMFQ01000003">
    <property type="protein sequence ID" value="GGG54691.1"/>
    <property type="molecule type" value="Genomic_DNA"/>
</dbReference>
<dbReference type="RefSeq" id="WP_188465756.1">
    <property type="nucleotide sequence ID" value="NZ_BMFQ01000003.1"/>
</dbReference>
<gene>
    <name evidence="2" type="ORF">GCM10010976_27050</name>
</gene>
<proteinExistence type="predicted"/>
<evidence type="ECO:0000313" key="3">
    <source>
        <dbReference type="Proteomes" id="UP000625976"/>
    </source>
</evidence>
<dbReference type="PANTHER" id="PTHR43685:SF2">
    <property type="entry name" value="GLYCOSYLTRANSFERASE 2-LIKE DOMAIN-CONTAINING PROTEIN"/>
    <property type="match status" value="1"/>
</dbReference>
<reference evidence="2" key="2">
    <citation type="submission" date="2020-09" db="EMBL/GenBank/DDBJ databases">
        <authorList>
            <person name="Sun Q."/>
            <person name="Zhou Y."/>
        </authorList>
    </citation>
    <scope>NUCLEOTIDE SEQUENCE</scope>
    <source>
        <strain evidence="2">CGMCC 1.12751</strain>
    </source>
</reference>
<dbReference type="SUPFAM" id="SSF53448">
    <property type="entry name" value="Nucleotide-diphospho-sugar transferases"/>
    <property type="match status" value="1"/>
</dbReference>
<dbReference type="GO" id="GO:0016740">
    <property type="term" value="F:transferase activity"/>
    <property type="evidence" value="ECO:0007669"/>
    <property type="project" value="UniProtKB-KW"/>
</dbReference>
<dbReference type="Gene3D" id="3.90.550.10">
    <property type="entry name" value="Spore Coat Polysaccharide Biosynthesis Protein SpsA, Chain A"/>
    <property type="match status" value="1"/>
</dbReference>
<reference evidence="2" key="1">
    <citation type="journal article" date="2014" name="Int. J. Syst. Evol. Microbiol.">
        <title>Complete genome sequence of Corynebacterium casei LMG S-19264T (=DSM 44701T), isolated from a smear-ripened cheese.</title>
        <authorList>
            <consortium name="US DOE Joint Genome Institute (JGI-PGF)"/>
            <person name="Walter F."/>
            <person name="Albersmeier A."/>
            <person name="Kalinowski J."/>
            <person name="Ruckert C."/>
        </authorList>
    </citation>
    <scope>NUCLEOTIDE SEQUENCE</scope>
    <source>
        <strain evidence="2">CGMCC 1.12751</strain>
    </source>
</reference>
<dbReference type="AlphaFoldDB" id="A0A917GRE0"/>
<dbReference type="PANTHER" id="PTHR43685">
    <property type="entry name" value="GLYCOSYLTRANSFERASE"/>
    <property type="match status" value="1"/>
</dbReference>
<keyword evidence="3" id="KW-1185">Reference proteome</keyword>
<protein>
    <submittedName>
        <fullName evidence="2">Glycosyl transferase</fullName>
    </submittedName>
</protein>
<keyword evidence="2" id="KW-0808">Transferase</keyword>
<evidence type="ECO:0000259" key="1">
    <source>
        <dbReference type="Pfam" id="PF00535"/>
    </source>
</evidence>
<accession>A0A917GRE0</accession>
<sequence>MLSILIPTYHYNALPLATLLEKQALGNKLIFELICVDDGSFSHLNQENQKINNLTHCKFIEAKKNVGRAASRKFLAEQAQYDWLLFIDVDVIPKNPDFLIKYLKEIKNHHEAIFGGFAYLDSSYEPKKSLRYTFGKQREEVDATHRNKTPYKVIISANFLIKKHIYLDLIEQHTENSYGMDYVFGTLLKKHQIEVYHINNEVIHYGLDENSAFLKKTEQAMETLHHFYANKQLTKSDISILKAYEFLKLFHLQHLFGNFMNFFDSSITKNLTQENPNLFLFDLYRLGYFCRIKN</sequence>
<comment type="caution">
    <text evidence="2">The sequence shown here is derived from an EMBL/GenBank/DDBJ whole genome shotgun (WGS) entry which is preliminary data.</text>
</comment>
<name>A0A917GRE0_9FLAO</name>
<dbReference type="InterPro" id="IPR050834">
    <property type="entry name" value="Glycosyltransf_2"/>
</dbReference>
<dbReference type="CDD" id="cd00761">
    <property type="entry name" value="Glyco_tranf_GTA_type"/>
    <property type="match status" value="1"/>
</dbReference>